<dbReference type="Proteomes" id="UP000016922">
    <property type="component" value="Unassembled WGS sequence"/>
</dbReference>
<organism evidence="2 3">
    <name type="scientific">Glarea lozoyensis (strain ATCC 20868 / MF5171)</name>
    <dbReference type="NCBI Taxonomy" id="1116229"/>
    <lineage>
        <taxon>Eukaryota</taxon>
        <taxon>Fungi</taxon>
        <taxon>Dikarya</taxon>
        <taxon>Ascomycota</taxon>
        <taxon>Pezizomycotina</taxon>
        <taxon>Leotiomycetes</taxon>
        <taxon>Helotiales</taxon>
        <taxon>Helotiaceae</taxon>
        <taxon>Glarea</taxon>
    </lineage>
</organism>
<dbReference type="EMBL" id="KE145353">
    <property type="protein sequence ID" value="EPE35805.1"/>
    <property type="molecule type" value="Genomic_DNA"/>
</dbReference>
<dbReference type="Pfam" id="PF06985">
    <property type="entry name" value="HET"/>
    <property type="match status" value="1"/>
</dbReference>
<gene>
    <name evidence="2" type="ORF">GLAREA_05143</name>
</gene>
<evidence type="ECO:0000313" key="3">
    <source>
        <dbReference type="Proteomes" id="UP000016922"/>
    </source>
</evidence>
<dbReference type="HOGENOM" id="CLU_004184_11_0_1"/>
<name>S3DDL8_GLAL2</name>
<reference evidence="2 3" key="1">
    <citation type="journal article" date="2013" name="BMC Genomics">
        <title>Genomics-driven discovery of the pneumocandin biosynthetic gene cluster in the fungus Glarea lozoyensis.</title>
        <authorList>
            <person name="Chen L."/>
            <person name="Yue Q."/>
            <person name="Zhang X."/>
            <person name="Xiang M."/>
            <person name="Wang C."/>
            <person name="Li S."/>
            <person name="Che Y."/>
            <person name="Ortiz-Lopez F.J."/>
            <person name="Bills G.F."/>
            <person name="Liu X."/>
            <person name="An Z."/>
        </authorList>
    </citation>
    <scope>NUCLEOTIDE SEQUENCE [LARGE SCALE GENOMIC DNA]</scope>
    <source>
        <strain evidence="3">ATCC 20868 / MF5171</strain>
    </source>
</reference>
<dbReference type="PANTHER" id="PTHR24148">
    <property type="entry name" value="ANKYRIN REPEAT DOMAIN-CONTAINING PROTEIN 39 HOMOLOG-RELATED"/>
    <property type="match status" value="1"/>
</dbReference>
<keyword evidence="3" id="KW-1185">Reference proteome</keyword>
<feature type="domain" description="Heterokaryon incompatibility" evidence="1">
    <location>
        <begin position="67"/>
        <end position="153"/>
    </location>
</feature>
<dbReference type="InterPro" id="IPR010730">
    <property type="entry name" value="HET"/>
</dbReference>
<evidence type="ECO:0000259" key="1">
    <source>
        <dbReference type="Pfam" id="PF06985"/>
    </source>
</evidence>
<dbReference type="PANTHER" id="PTHR24148:SF64">
    <property type="entry name" value="HETEROKARYON INCOMPATIBILITY DOMAIN-CONTAINING PROTEIN"/>
    <property type="match status" value="1"/>
</dbReference>
<dbReference type="OrthoDB" id="194358at2759"/>
<proteinExistence type="predicted"/>
<dbReference type="KEGG" id="glz:GLAREA_05143"/>
<dbReference type="RefSeq" id="XP_008076623.1">
    <property type="nucleotide sequence ID" value="XM_008078432.1"/>
</dbReference>
<dbReference type="InterPro" id="IPR052895">
    <property type="entry name" value="HetReg/Transcr_Mod"/>
</dbReference>
<sequence>MELPRVRSPPVQEIPAETVSWPVDWYEHSKLDDSIDCIRLIRLSCARVNGEVSCTLEQVPFADRPKYEALSYCWGELPVVHTILINGKKFKVGQNLFHALNHFVDGKHDRILWIDAICIDQTSIEERNWQLRLMPFIYRRAQKVLIWVDWVDGKRQFPESGQIARRFSNGFYLNSPYWKRLWIVQEVGQARDLEIHFREGSQSWTNFVEKLQRNNHHDASLPQRLQEEREDRYGSYTMLNLMRNHKDKFCKDPRDKIYALIGLARDVMDSRYPVNYSTSLEQVYFDAIEYRNSDPSRSQHDIVEFSQLARQLLGVFLDGKRENTNIIESHLSTKRNETVGLSNSVQVSAKLLGRVVCLGPTVEEFLSSAKATENWNSRLLERCGKVDQEIVSKENDFFLARIEDFFSNSQNIVESFGGWEPERFDVRQDSVLTSMRPRPPTDDISTDVRLCLLYRFRDREESSFLALVPRGTQPNSVLCQISGIQRAIVLSLQDPMIRLIGSAAVSIPAGLIETCKMEEEDFEGIFHKPEFTKLDRQDMIKLNLDLEFMHHLSRPLSMGSSTEKS</sequence>
<dbReference type="GeneID" id="19464197"/>
<dbReference type="eggNOG" id="ENOG502RW03">
    <property type="taxonomic scope" value="Eukaryota"/>
</dbReference>
<evidence type="ECO:0000313" key="2">
    <source>
        <dbReference type="EMBL" id="EPE35805.1"/>
    </source>
</evidence>
<protein>
    <recommendedName>
        <fullName evidence="1">Heterokaryon incompatibility domain-containing protein</fullName>
    </recommendedName>
</protein>
<accession>S3DDL8</accession>
<dbReference type="AlphaFoldDB" id="S3DDL8"/>